<dbReference type="Gene3D" id="1.10.287.1490">
    <property type="match status" value="1"/>
</dbReference>
<dbReference type="InterPro" id="IPR006665">
    <property type="entry name" value="OmpA-like"/>
</dbReference>
<dbReference type="Gene3D" id="3.30.1330.60">
    <property type="entry name" value="OmpA-like domain"/>
    <property type="match status" value="1"/>
</dbReference>
<evidence type="ECO:0000256" key="1">
    <source>
        <dbReference type="PROSITE-ProRule" id="PRU00473"/>
    </source>
</evidence>
<dbReference type="InterPro" id="IPR036737">
    <property type="entry name" value="OmpA-like_sf"/>
</dbReference>
<protein>
    <submittedName>
        <fullName evidence="5">Chemotaxis protein MotB</fullName>
    </submittedName>
</protein>
<dbReference type="InterPro" id="IPR050330">
    <property type="entry name" value="Bact_OuterMem_StrucFunc"/>
</dbReference>
<dbReference type="AlphaFoldDB" id="A0A7W6P9L7"/>
<dbReference type="RefSeq" id="WP_183483960.1">
    <property type="nucleotide sequence ID" value="NZ_JACIDZ010000003.1"/>
</dbReference>
<evidence type="ECO:0000313" key="5">
    <source>
        <dbReference type="EMBL" id="MBB4121511.1"/>
    </source>
</evidence>
<gene>
    <name evidence="5" type="ORF">GGR30_001425</name>
</gene>
<dbReference type="CDD" id="cd07185">
    <property type="entry name" value="OmpA_C-like"/>
    <property type="match status" value="1"/>
</dbReference>
<dbReference type="EMBL" id="JACIDZ010000003">
    <property type="protein sequence ID" value="MBB4121511.1"/>
    <property type="molecule type" value="Genomic_DNA"/>
</dbReference>
<organism evidence="5 6">
    <name type="scientific">Martelella radicis</name>
    <dbReference type="NCBI Taxonomy" id="1397476"/>
    <lineage>
        <taxon>Bacteria</taxon>
        <taxon>Pseudomonadati</taxon>
        <taxon>Pseudomonadota</taxon>
        <taxon>Alphaproteobacteria</taxon>
        <taxon>Hyphomicrobiales</taxon>
        <taxon>Aurantimonadaceae</taxon>
        <taxon>Martelella</taxon>
    </lineage>
</organism>
<dbReference type="PANTHER" id="PTHR30329:SF21">
    <property type="entry name" value="LIPOPROTEIN YIAD-RELATED"/>
    <property type="match status" value="1"/>
</dbReference>
<keyword evidence="6" id="KW-1185">Reference proteome</keyword>
<keyword evidence="3" id="KW-0812">Transmembrane</keyword>
<dbReference type="SUPFAM" id="SSF103088">
    <property type="entry name" value="OmpA-like"/>
    <property type="match status" value="1"/>
</dbReference>
<keyword evidence="2" id="KW-0175">Coiled coil</keyword>
<evidence type="ECO:0000256" key="2">
    <source>
        <dbReference type="SAM" id="Coils"/>
    </source>
</evidence>
<feature type="domain" description="OmpA-like" evidence="4">
    <location>
        <begin position="216"/>
        <end position="343"/>
    </location>
</feature>
<dbReference type="Pfam" id="PF00691">
    <property type="entry name" value="OmpA"/>
    <property type="match status" value="1"/>
</dbReference>
<accession>A0A7W6P9L7</accession>
<sequence length="343" mass="37856">MALARNRRSNRNVDYWPGFVDALSTLLLAIMFLLTVFVIGQFILTREISGKDEVLNRLNSQIAELTQLLALEKSNNQDASDAIASLQASLASAQAERSRLQSLLDEGAGVSDAADARISSLSQDLEAERQLTAKAQSQLALLNQQISALRAQLAAVEEALEISEAKDEASQARIADLGRRLNTALAQKVQELNRYRSDFFGRLRQILSDRENIRVVGDRFVFQSEVLFPSGSDELNDDGRAELSKLATALLEIAPEIPEDINWVLRVDGHTDDVPIRPGGQFADNWELSTARANSVVRYLISQGVPATRLVAAGFAEYQPIAPGETPEARAQNRRIEFKLTER</sequence>
<dbReference type="NCBIfam" id="NF006545">
    <property type="entry name" value="PRK09039.1-4"/>
    <property type="match status" value="1"/>
</dbReference>
<feature type="coiled-coil region" evidence="2">
    <location>
        <begin position="55"/>
        <end position="166"/>
    </location>
</feature>
<dbReference type="NCBIfam" id="NF006543">
    <property type="entry name" value="PRK09039.1-2"/>
    <property type="match status" value="1"/>
</dbReference>
<dbReference type="PROSITE" id="PS51123">
    <property type="entry name" value="OMPA_2"/>
    <property type="match status" value="1"/>
</dbReference>
<comment type="caution">
    <text evidence="5">The sequence shown here is derived from an EMBL/GenBank/DDBJ whole genome shotgun (WGS) entry which is preliminary data.</text>
</comment>
<reference evidence="5 6" key="1">
    <citation type="submission" date="2020-08" db="EMBL/GenBank/DDBJ databases">
        <title>Genomic Encyclopedia of Type Strains, Phase IV (KMG-IV): sequencing the most valuable type-strain genomes for metagenomic binning, comparative biology and taxonomic classification.</title>
        <authorList>
            <person name="Goeker M."/>
        </authorList>
    </citation>
    <scope>NUCLEOTIDE SEQUENCE [LARGE SCALE GENOMIC DNA]</scope>
    <source>
        <strain evidence="5 6">DSM 28101</strain>
    </source>
</reference>
<feature type="transmembrane region" description="Helical" evidence="3">
    <location>
        <begin position="20"/>
        <end position="44"/>
    </location>
</feature>
<evidence type="ECO:0000313" key="6">
    <source>
        <dbReference type="Proteomes" id="UP000530571"/>
    </source>
</evidence>
<evidence type="ECO:0000259" key="4">
    <source>
        <dbReference type="PROSITE" id="PS51123"/>
    </source>
</evidence>
<proteinExistence type="predicted"/>
<dbReference type="NCBIfam" id="NF006544">
    <property type="entry name" value="PRK09039.1-3"/>
    <property type="match status" value="1"/>
</dbReference>
<evidence type="ECO:0000256" key="3">
    <source>
        <dbReference type="SAM" id="Phobius"/>
    </source>
</evidence>
<keyword evidence="3" id="KW-1133">Transmembrane helix</keyword>
<dbReference type="Proteomes" id="UP000530571">
    <property type="component" value="Unassembled WGS sequence"/>
</dbReference>
<dbReference type="GO" id="GO:0016020">
    <property type="term" value="C:membrane"/>
    <property type="evidence" value="ECO:0007669"/>
    <property type="project" value="UniProtKB-UniRule"/>
</dbReference>
<keyword evidence="1 3" id="KW-0472">Membrane</keyword>
<dbReference type="PANTHER" id="PTHR30329">
    <property type="entry name" value="STATOR ELEMENT OF FLAGELLAR MOTOR COMPLEX"/>
    <property type="match status" value="1"/>
</dbReference>
<name>A0A7W6P9L7_9HYPH</name>